<dbReference type="InterPro" id="IPR023214">
    <property type="entry name" value="HAD_sf"/>
</dbReference>
<name>A0A9E2L0A0_9SPIR</name>
<dbReference type="InterPro" id="IPR006439">
    <property type="entry name" value="HAD-SF_hydro_IA"/>
</dbReference>
<reference evidence="2" key="1">
    <citation type="journal article" date="2021" name="PeerJ">
        <title>Extensive microbial diversity within the chicken gut microbiome revealed by metagenomics and culture.</title>
        <authorList>
            <person name="Gilroy R."/>
            <person name="Ravi A."/>
            <person name="Getino M."/>
            <person name="Pursley I."/>
            <person name="Horton D.L."/>
            <person name="Alikhan N.F."/>
            <person name="Baker D."/>
            <person name="Gharbi K."/>
            <person name="Hall N."/>
            <person name="Watson M."/>
            <person name="Adriaenssens E.M."/>
            <person name="Foster-Nyarko E."/>
            <person name="Jarju S."/>
            <person name="Secka A."/>
            <person name="Antonio M."/>
            <person name="Oren A."/>
            <person name="Chaudhuri R.R."/>
            <person name="La Ragione R."/>
            <person name="Hildebrand F."/>
            <person name="Pallen M.J."/>
        </authorList>
    </citation>
    <scope>NUCLEOTIDE SEQUENCE</scope>
    <source>
        <strain evidence="2">Gambia15-2214</strain>
    </source>
</reference>
<dbReference type="Gene3D" id="1.10.150.450">
    <property type="match status" value="1"/>
</dbReference>
<dbReference type="NCBIfam" id="TIGR01509">
    <property type="entry name" value="HAD-SF-IA-v3"/>
    <property type="match status" value="1"/>
</dbReference>
<accession>A0A9E2L0A0</accession>
<protein>
    <submittedName>
        <fullName evidence="2">HAD-IA family hydrolase</fullName>
    </submittedName>
</protein>
<dbReference type="EMBL" id="JAHLFV010000056">
    <property type="protein sequence ID" value="MBU3849399.1"/>
    <property type="molecule type" value="Genomic_DNA"/>
</dbReference>
<comment type="caution">
    <text evidence="2">The sequence shown here is derived from an EMBL/GenBank/DDBJ whole genome shotgun (WGS) entry which is preliminary data.</text>
</comment>
<gene>
    <name evidence="2" type="ORF">IAA16_02405</name>
</gene>
<organism evidence="2 3">
    <name type="scientific">Candidatus Treponema excrementipullorum</name>
    <dbReference type="NCBI Taxonomy" id="2838768"/>
    <lineage>
        <taxon>Bacteria</taxon>
        <taxon>Pseudomonadati</taxon>
        <taxon>Spirochaetota</taxon>
        <taxon>Spirochaetia</taxon>
        <taxon>Spirochaetales</taxon>
        <taxon>Treponemataceae</taxon>
        <taxon>Treponema</taxon>
    </lineage>
</organism>
<dbReference type="InterPro" id="IPR036412">
    <property type="entry name" value="HAD-like_sf"/>
</dbReference>
<dbReference type="GO" id="GO:0016787">
    <property type="term" value="F:hydrolase activity"/>
    <property type="evidence" value="ECO:0007669"/>
    <property type="project" value="UniProtKB-KW"/>
</dbReference>
<feature type="compositionally biased region" description="Polar residues" evidence="1">
    <location>
        <begin position="202"/>
        <end position="213"/>
    </location>
</feature>
<dbReference type="Gene3D" id="3.40.50.1000">
    <property type="entry name" value="HAD superfamily/HAD-like"/>
    <property type="match status" value="1"/>
</dbReference>
<dbReference type="PANTHER" id="PTHR12725:SF117">
    <property type="entry name" value="HALOACID DEHALOGENASE-LIKE HYDROLASE"/>
    <property type="match status" value="1"/>
</dbReference>
<dbReference type="SUPFAM" id="SSF56784">
    <property type="entry name" value="HAD-like"/>
    <property type="match status" value="1"/>
</dbReference>
<keyword evidence="2" id="KW-0378">Hydrolase</keyword>
<dbReference type="Proteomes" id="UP000823914">
    <property type="component" value="Unassembled WGS sequence"/>
</dbReference>
<sequence>MKYKYLLFDLDNTLYPSTAAIDKGITHRMLSFIASYLHISYEEAIAKRNSRLPFYGTTLEWLRTEEGLKDIHSFFNAVHPPEEIKEIPFDAHLRPFLQSLHMPMAILTNAPMVHAKRILDFLNVTDLFTGIYDVECNNLKGKPYPQAFYNALEGSNFSLKETLFFDDHKKYTDGYQVLGGQAILVQHPQNAGISHPLDAQSHGDSPNRNNSHVLKSLGSKAPSLKAQEPQGPEQITIGSIYEIPELLKKLE</sequence>
<reference evidence="2" key="2">
    <citation type="submission" date="2021-04" db="EMBL/GenBank/DDBJ databases">
        <authorList>
            <person name="Gilroy R."/>
        </authorList>
    </citation>
    <scope>NUCLEOTIDE SEQUENCE</scope>
    <source>
        <strain evidence="2">Gambia15-2214</strain>
    </source>
</reference>
<evidence type="ECO:0000313" key="2">
    <source>
        <dbReference type="EMBL" id="MBU3849399.1"/>
    </source>
</evidence>
<evidence type="ECO:0000256" key="1">
    <source>
        <dbReference type="SAM" id="MobiDB-lite"/>
    </source>
</evidence>
<feature type="region of interest" description="Disordered" evidence="1">
    <location>
        <begin position="193"/>
        <end position="234"/>
    </location>
</feature>
<dbReference type="PANTHER" id="PTHR12725">
    <property type="entry name" value="HALOACID DEHALOGENASE-LIKE HYDROLASE"/>
    <property type="match status" value="1"/>
</dbReference>
<dbReference type="AlphaFoldDB" id="A0A9E2L0A0"/>
<dbReference type="Pfam" id="PF00702">
    <property type="entry name" value="Hydrolase"/>
    <property type="match status" value="1"/>
</dbReference>
<evidence type="ECO:0000313" key="3">
    <source>
        <dbReference type="Proteomes" id="UP000823914"/>
    </source>
</evidence>
<proteinExistence type="predicted"/>